<dbReference type="SUPFAM" id="SSF56925">
    <property type="entry name" value="OMPA-like"/>
    <property type="match status" value="1"/>
</dbReference>
<feature type="domain" description="Outer membrane protein OmpA-like transmembrane" evidence="4">
    <location>
        <begin position="28"/>
        <end position="190"/>
    </location>
</feature>
<feature type="signal peptide" evidence="3">
    <location>
        <begin position="1"/>
        <end position="21"/>
    </location>
</feature>
<keyword evidence="2" id="KW-0813">Transport</keyword>
<organism evidence="5 6">
    <name type="scientific">Colwellia asteriadis</name>
    <dbReference type="NCBI Taxonomy" id="517723"/>
    <lineage>
        <taxon>Bacteria</taxon>
        <taxon>Pseudomonadati</taxon>
        <taxon>Pseudomonadota</taxon>
        <taxon>Gammaproteobacteria</taxon>
        <taxon>Alteromonadales</taxon>
        <taxon>Colwelliaceae</taxon>
        <taxon>Colwellia</taxon>
    </lineage>
</organism>
<comment type="caution">
    <text evidence="5">The sequence shown here is derived from an EMBL/GenBank/DDBJ whole genome shotgun (WGS) entry which is preliminary data.</text>
</comment>
<accession>A0ABP3WFP3</accession>
<comment type="similarity">
    <text evidence="1">Belongs to the outer membrane OOP (TC 1.B.6) superfamily. OmpA family.</text>
</comment>
<dbReference type="InterPro" id="IPR000498">
    <property type="entry name" value="OmpA-like_TM_dom"/>
</dbReference>
<dbReference type="EMBL" id="BAAAFA010000005">
    <property type="protein sequence ID" value="GAA0816541.1"/>
    <property type="molecule type" value="Genomic_DNA"/>
</dbReference>
<evidence type="ECO:0000313" key="5">
    <source>
        <dbReference type="EMBL" id="GAA0816541.1"/>
    </source>
</evidence>
<evidence type="ECO:0000256" key="1">
    <source>
        <dbReference type="ARBA" id="ARBA00005710"/>
    </source>
</evidence>
<dbReference type="Gene3D" id="2.40.160.20">
    <property type="match status" value="1"/>
</dbReference>
<proteinExistence type="inferred from homology"/>
<evidence type="ECO:0000256" key="3">
    <source>
        <dbReference type="SAM" id="SignalP"/>
    </source>
</evidence>
<name>A0ABP3WFP3_9GAMM</name>
<keyword evidence="3" id="KW-0732">Signal</keyword>
<evidence type="ECO:0000313" key="6">
    <source>
        <dbReference type="Proteomes" id="UP001500021"/>
    </source>
</evidence>
<dbReference type="Pfam" id="PF01389">
    <property type="entry name" value="OmpA_membrane"/>
    <property type="match status" value="1"/>
</dbReference>
<dbReference type="InterPro" id="IPR011250">
    <property type="entry name" value="OMP/PagP_B-barrel"/>
</dbReference>
<keyword evidence="2" id="KW-0812">Transmembrane</keyword>
<evidence type="ECO:0000259" key="4">
    <source>
        <dbReference type="Pfam" id="PF01389"/>
    </source>
</evidence>
<dbReference type="Proteomes" id="UP001500021">
    <property type="component" value="Unassembled WGS sequence"/>
</dbReference>
<keyword evidence="2" id="KW-0406">Ion transport</keyword>
<sequence length="209" mass="22908">MKSLKTILITSLSCLSLNVFANNANQFTYFGVSLQNSSYDDINFHPQVDTSALSPLEYHESTSKTGWKLFAGHQFNRYLAIEGALASFGSANFSVTEEQANGTMKTLHQGSFDTMGLDIRAVGTYPITDNLFLKAHLGALLWDNDFTFLTNSSNELDTQKKSDTGVSLTTGLGIAYAFNNSVALSLDYETTEIAHIATKNLGLSVLFRF</sequence>
<reference evidence="6" key="1">
    <citation type="journal article" date="2019" name="Int. J. Syst. Evol. Microbiol.">
        <title>The Global Catalogue of Microorganisms (GCM) 10K type strain sequencing project: providing services to taxonomists for standard genome sequencing and annotation.</title>
        <authorList>
            <consortium name="The Broad Institute Genomics Platform"/>
            <consortium name="The Broad Institute Genome Sequencing Center for Infectious Disease"/>
            <person name="Wu L."/>
            <person name="Ma J."/>
        </authorList>
    </citation>
    <scope>NUCLEOTIDE SEQUENCE [LARGE SCALE GENOMIC DNA]</scope>
    <source>
        <strain evidence="6">JCM 15608</strain>
    </source>
</reference>
<evidence type="ECO:0000256" key="2">
    <source>
        <dbReference type="ARBA" id="ARBA00023114"/>
    </source>
</evidence>
<feature type="chain" id="PRO_5045234215" description="Outer membrane protein OmpA-like transmembrane domain-containing protein" evidence="3">
    <location>
        <begin position="22"/>
        <end position="209"/>
    </location>
</feature>
<protein>
    <recommendedName>
        <fullName evidence="4">Outer membrane protein OmpA-like transmembrane domain-containing protein</fullName>
    </recommendedName>
</protein>
<keyword evidence="2" id="KW-0626">Porin</keyword>
<dbReference type="RefSeq" id="WP_343816911.1">
    <property type="nucleotide sequence ID" value="NZ_BAAAFA010000005.1"/>
</dbReference>
<gene>
    <name evidence="5" type="ORF">GCM10009111_16450</name>
</gene>
<keyword evidence="6" id="KW-1185">Reference proteome</keyword>